<evidence type="ECO:0000313" key="2">
    <source>
        <dbReference type="EMBL" id="MBA8805583.1"/>
    </source>
</evidence>
<keyword evidence="1" id="KW-1133">Transmembrane helix</keyword>
<dbReference type="RefSeq" id="WP_182541644.1">
    <property type="nucleotide sequence ID" value="NZ_JACGXA010000002.1"/>
</dbReference>
<dbReference type="EMBL" id="JACGXA010000004">
    <property type="protein sequence ID" value="MBA8806007.1"/>
    <property type="molecule type" value="Genomic_DNA"/>
</dbReference>
<proteinExistence type="predicted"/>
<gene>
    <name evidence="2" type="ORF">FB382_003928</name>
    <name evidence="3" type="ORF">FB382_004358</name>
</gene>
<comment type="caution">
    <text evidence="3">The sequence shown here is derived from an EMBL/GenBank/DDBJ whole genome shotgun (WGS) entry which is preliminary data.</text>
</comment>
<accession>A0A7W3PC02</accession>
<dbReference type="Proteomes" id="UP000580910">
    <property type="component" value="Unassembled WGS sequence"/>
</dbReference>
<protein>
    <submittedName>
        <fullName evidence="3">Uncharacterized protein</fullName>
    </submittedName>
</protein>
<keyword evidence="1" id="KW-0812">Transmembrane</keyword>
<name>A0A7W3PC02_9ACTN</name>
<keyword evidence="1" id="KW-0472">Membrane</keyword>
<dbReference type="AlphaFoldDB" id="A0A7W3PC02"/>
<keyword evidence="4" id="KW-1185">Reference proteome</keyword>
<organism evidence="3 4">
    <name type="scientific">Nocardioides ginsengisegetis</name>
    <dbReference type="NCBI Taxonomy" id="661491"/>
    <lineage>
        <taxon>Bacteria</taxon>
        <taxon>Bacillati</taxon>
        <taxon>Actinomycetota</taxon>
        <taxon>Actinomycetes</taxon>
        <taxon>Propionibacteriales</taxon>
        <taxon>Nocardioidaceae</taxon>
        <taxon>Nocardioides</taxon>
    </lineage>
</organism>
<feature type="transmembrane region" description="Helical" evidence="1">
    <location>
        <begin position="6"/>
        <end position="29"/>
    </location>
</feature>
<evidence type="ECO:0000313" key="3">
    <source>
        <dbReference type="EMBL" id="MBA8806007.1"/>
    </source>
</evidence>
<dbReference type="EMBL" id="JACGXA010000002">
    <property type="protein sequence ID" value="MBA8805583.1"/>
    <property type="molecule type" value="Genomic_DNA"/>
</dbReference>
<reference evidence="3 4" key="1">
    <citation type="submission" date="2020-07" db="EMBL/GenBank/DDBJ databases">
        <title>Sequencing the genomes of 1000 actinobacteria strains.</title>
        <authorList>
            <person name="Klenk H.-P."/>
        </authorList>
    </citation>
    <scope>NUCLEOTIDE SEQUENCE [LARGE SCALE GENOMIC DNA]</scope>
    <source>
        <strain evidence="3 4">DSM 21349</strain>
    </source>
</reference>
<sequence>MSPDTYAALFLIAVAVGFALPSLLIRALVYIEARDNRWQAESDADFAERRVDEWFAAVDQAVAITCAEPIYAELAVKRLRAELDAWGETA</sequence>
<evidence type="ECO:0000313" key="4">
    <source>
        <dbReference type="Proteomes" id="UP000580910"/>
    </source>
</evidence>
<evidence type="ECO:0000256" key="1">
    <source>
        <dbReference type="SAM" id="Phobius"/>
    </source>
</evidence>